<dbReference type="GO" id="GO:0009279">
    <property type="term" value="C:cell outer membrane"/>
    <property type="evidence" value="ECO:0007669"/>
    <property type="project" value="TreeGrafter"/>
</dbReference>
<accession>A0A2C6CX03</accession>
<dbReference type="GO" id="GO:0015772">
    <property type="term" value="P:oligosaccharide transport"/>
    <property type="evidence" value="ECO:0007669"/>
    <property type="project" value="TreeGrafter"/>
</dbReference>
<dbReference type="PANTHER" id="PTHR38105:SF5">
    <property type="entry name" value="OUTER MEMBRANE PROTEIN"/>
    <property type="match status" value="1"/>
</dbReference>
<keyword evidence="1 2" id="KW-0732">Signal</keyword>
<organism evidence="3 4">
    <name type="scientific">Budvicia aquatica</name>
    <dbReference type="NCBI Taxonomy" id="82979"/>
    <lineage>
        <taxon>Bacteria</taxon>
        <taxon>Pseudomonadati</taxon>
        <taxon>Pseudomonadota</taxon>
        <taxon>Gammaproteobacteria</taxon>
        <taxon>Enterobacterales</taxon>
        <taxon>Budviciaceae</taxon>
        <taxon>Budvicia</taxon>
    </lineage>
</organism>
<feature type="signal peptide" evidence="2">
    <location>
        <begin position="1"/>
        <end position="22"/>
    </location>
</feature>
<evidence type="ECO:0000313" key="4">
    <source>
        <dbReference type="Proteomes" id="UP000224974"/>
    </source>
</evidence>
<dbReference type="InterPro" id="IPR009331">
    <property type="entry name" value="Oligogalacturonate-sp_porin"/>
</dbReference>
<proteinExistence type="predicted"/>
<evidence type="ECO:0000313" key="3">
    <source>
        <dbReference type="EMBL" id="PHI31209.1"/>
    </source>
</evidence>
<comment type="caution">
    <text evidence="3">The sequence shown here is derived from an EMBL/GenBank/DDBJ whole genome shotgun (WGS) entry which is preliminary data.</text>
</comment>
<protein>
    <recommendedName>
        <fullName evidence="5">Oligogalacturonate-specific porin kdgM</fullName>
    </recommendedName>
</protein>
<dbReference type="EMBL" id="PDDX01000001">
    <property type="protein sequence ID" value="PHI31209.1"/>
    <property type="molecule type" value="Genomic_DNA"/>
</dbReference>
<reference evidence="4" key="1">
    <citation type="submission" date="2017-09" db="EMBL/GenBank/DDBJ databases">
        <title>FDA dAtabase for Regulatory Grade micrObial Sequences (FDA-ARGOS): Supporting development and validation of Infectious Disease Dx tests.</title>
        <authorList>
            <person name="Minogue T."/>
            <person name="Wolcott M."/>
            <person name="Wasieloski L."/>
            <person name="Aguilar W."/>
            <person name="Moore D."/>
            <person name="Tallon L."/>
            <person name="Sadzewicz L."/>
            <person name="Ott S."/>
            <person name="Zhao X."/>
            <person name="Nagaraj S."/>
            <person name="Vavikolanu K."/>
            <person name="Aluvathingal J."/>
            <person name="Nadendla S."/>
            <person name="Sichtig H."/>
        </authorList>
    </citation>
    <scope>NUCLEOTIDE SEQUENCE [LARGE SCALE GENOMIC DNA]</scope>
    <source>
        <strain evidence="4">FDAARGOS_387</strain>
    </source>
</reference>
<dbReference type="Gene3D" id="2.40.160.40">
    <property type="entry name" value="monomeric porin ompg"/>
    <property type="match status" value="1"/>
</dbReference>
<dbReference type="GO" id="GO:0015288">
    <property type="term" value="F:porin activity"/>
    <property type="evidence" value="ECO:0007669"/>
    <property type="project" value="TreeGrafter"/>
</dbReference>
<dbReference type="RefSeq" id="WP_029094577.1">
    <property type="nucleotide sequence ID" value="NZ_PDDX01000001.1"/>
</dbReference>
<dbReference type="Pfam" id="PF06178">
    <property type="entry name" value="KdgM"/>
    <property type="match status" value="1"/>
</dbReference>
<evidence type="ECO:0008006" key="5">
    <source>
        <dbReference type="Google" id="ProtNLM"/>
    </source>
</evidence>
<dbReference type="STRING" id="1111728.GCA_000427805_01569"/>
<evidence type="ECO:0000256" key="2">
    <source>
        <dbReference type="SAM" id="SignalP"/>
    </source>
</evidence>
<gene>
    <name evidence="3" type="ORF">CRN84_18620</name>
</gene>
<name>A0A2C6CX03_9GAMM</name>
<dbReference type="PANTHER" id="PTHR38105">
    <property type="entry name" value="OUTER MEMBRANE PROTEIN-RELATED-RELATED"/>
    <property type="match status" value="1"/>
</dbReference>
<feature type="chain" id="PRO_5012519100" description="Oligogalacturonate-specific porin kdgM" evidence="2">
    <location>
        <begin position="23"/>
        <end position="227"/>
    </location>
</feature>
<evidence type="ECO:0000256" key="1">
    <source>
        <dbReference type="ARBA" id="ARBA00022729"/>
    </source>
</evidence>
<dbReference type="OrthoDB" id="5817226at2"/>
<keyword evidence="4" id="KW-1185">Reference proteome</keyword>
<dbReference type="Proteomes" id="UP000224974">
    <property type="component" value="Unassembled WGS sequence"/>
</dbReference>
<dbReference type="InterPro" id="IPR053713">
    <property type="entry name" value="Bact_OM_Channel_sf"/>
</dbReference>
<dbReference type="AlphaFoldDB" id="A0A2C6CX03"/>
<sequence>MKNTTLFLLTPLLVLAPLTSNAVYVDVRHEYLDDSKANYDRAYISHRFASGFGFAIEAISKSGGNDTNKAFNDLETQGNEYTANYQFNLGSFAVQPGVVLETGSGYSVYKPYLRTTYTINDSWWLSGRYRFEYIRRSSDERSDDTINRVDLWAGYKINNFEFITEGVYKVADKYDLYNNKKSNYEYNFRTSYTVDSWTPFVEIGNVAVRSDSNDRQNRFRIGIGYTF</sequence>